<dbReference type="Pfam" id="PF13193">
    <property type="entry name" value="AMP-binding_C"/>
    <property type="match status" value="1"/>
</dbReference>
<dbReference type="Gene3D" id="3.30.300.30">
    <property type="match status" value="1"/>
</dbReference>
<evidence type="ECO:0000313" key="3">
    <source>
        <dbReference type="EMBL" id="UWZ40397.1"/>
    </source>
</evidence>
<keyword evidence="4" id="KW-1185">Reference proteome</keyword>
<dbReference type="InterPro" id="IPR010071">
    <property type="entry name" value="AA_adenyl_dom"/>
</dbReference>
<dbReference type="InterPro" id="IPR042099">
    <property type="entry name" value="ANL_N_sf"/>
</dbReference>
<reference evidence="3" key="1">
    <citation type="submission" date="2021-04" db="EMBL/GenBank/DDBJ databases">
        <title>Biosynthetic gene clusters of Dactylosporangioum roseum.</title>
        <authorList>
            <person name="Hartkoorn R.C."/>
            <person name="Beaudoing E."/>
            <person name="Hot D."/>
            <person name="Moureu S."/>
        </authorList>
    </citation>
    <scope>NUCLEOTIDE SEQUENCE</scope>
    <source>
        <strain evidence="3">NRRL B-16295</strain>
    </source>
</reference>
<organism evidence="3 4">
    <name type="scientific">Dactylosporangium roseum</name>
    <dbReference type="NCBI Taxonomy" id="47989"/>
    <lineage>
        <taxon>Bacteria</taxon>
        <taxon>Bacillati</taxon>
        <taxon>Actinomycetota</taxon>
        <taxon>Actinomycetes</taxon>
        <taxon>Micromonosporales</taxon>
        <taxon>Micromonosporaceae</taxon>
        <taxon>Dactylosporangium</taxon>
    </lineage>
</organism>
<accession>A0ABY5ZET3</accession>
<evidence type="ECO:0000313" key="4">
    <source>
        <dbReference type="Proteomes" id="UP001058271"/>
    </source>
</evidence>
<feature type="domain" description="AMP-dependent synthetase/ligase" evidence="1">
    <location>
        <begin position="7"/>
        <end position="359"/>
    </location>
</feature>
<dbReference type="SUPFAM" id="SSF56801">
    <property type="entry name" value="Acetyl-CoA synthetase-like"/>
    <property type="match status" value="1"/>
</dbReference>
<sequence>MYTWVSECARTHPLQSALEVRGARLTYAQLLDLAERLAGRLVAAAGGQAPRAVGLLASRSLAAYTGYLAALRCGAVVVPLNPRFPAARNRRMSELSDVDVVVADDDGAEQVAAVAAGTAAAVPLTEDWTDPLGGTPWDGPLPADPDAGAYTLFTSGSTGEPKGVPIRHRNLAAYLAWCIDRYEAGPGSRFSQAFELTFDPSVFDMFVAWCSGGTLVVPQADEVLAPARFVADAGITHWYSVPSVVSLARRLRGLRPGAMPGLRWSLFAGEQLTLEQARSWADAAPGSTLENLYGPTELTVTCVGYRLPADRGAWPETSNGTVPIGEPYPHLEAVLLDADGRATRDGELCVRGPQRFGGYVDPAHDADRFLRHAGGVTRAHEGRPGSDIWYRTGDRVRIEGGQMVHLGRLDDQIKISGYRIELGEIETALRRHPSVAEVVVLGRAADGGETVLHAVHTGDPVPEAELTELVRDLPWYMRPKRFHFRAELPVNLNGKTDRRRLGAELTEELATA</sequence>
<dbReference type="InterPro" id="IPR000873">
    <property type="entry name" value="AMP-dep_synth/lig_dom"/>
</dbReference>
<dbReference type="Proteomes" id="UP001058271">
    <property type="component" value="Chromosome"/>
</dbReference>
<dbReference type="NCBIfam" id="TIGR01733">
    <property type="entry name" value="AA-adenyl-dom"/>
    <property type="match status" value="1"/>
</dbReference>
<evidence type="ECO:0000259" key="2">
    <source>
        <dbReference type="Pfam" id="PF13193"/>
    </source>
</evidence>
<proteinExistence type="predicted"/>
<gene>
    <name evidence="3" type="ORF">Drose_15955</name>
</gene>
<dbReference type="PANTHER" id="PTHR45527">
    <property type="entry name" value="NONRIBOSOMAL PEPTIDE SYNTHETASE"/>
    <property type="match status" value="1"/>
</dbReference>
<feature type="domain" description="AMP-binding enzyme C-terminal" evidence="2">
    <location>
        <begin position="424"/>
        <end position="495"/>
    </location>
</feature>
<dbReference type="Pfam" id="PF00501">
    <property type="entry name" value="AMP-binding"/>
    <property type="match status" value="1"/>
</dbReference>
<dbReference type="Gene3D" id="3.40.50.12780">
    <property type="entry name" value="N-terminal domain of ligase-like"/>
    <property type="match status" value="1"/>
</dbReference>
<dbReference type="EMBL" id="CP073721">
    <property type="protein sequence ID" value="UWZ40397.1"/>
    <property type="molecule type" value="Genomic_DNA"/>
</dbReference>
<dbReference type="PANTHER" id="PTHR45527:SF1">
    <property type="entry name" value="FATTY ACID SYNTHASE"/>
    <property type="match status" value="1"/>
</dbReference>
<dbReference type="InterPro" id="IPR025110">
    <property type="entry name" value="AMP-bd_C"/>
</dbReference>
<name>A0ABY5ZET3_9ACTN</name>
<evidence type="ECO:0000259" key="1">
    <source>
        <dbReference type="Pfam" id="PF00501"/>
    </source>
</evidence>
<dbReference type="InterPro" id="IPR045851">
    <property type="entry name" value="AMP-bd_C_sf"/>
</dbReference>
<protein>
    <submittedName>
        <fullName evidence="3">Amino acid adenylation domain-containing protein</fullName>
    </submittedName>
</protein>